<keyword evidence="4 7" id="KW-0812">Transmembrane</keyword>
<evidence type="ECO:0000256" key="6">
    <source>
        <dbReference type="ARBA" id="ARBA00023136"/>
    </source>
</evidence>
<dbReference type="Gene3D" id="1.20.81.30">
    <property type="entry name" value="Type II secretion system (T2SS), domain F"/>
    <property type="match status" value="1"/>
</dbReference>
<dbReference type="InterPro" id="IPR042094">
    <property type="entry name" value="T2SS_GspF_sf"/>
</dbReference>
<dbReference type="AlphaFoldDB" id="A0A0C2VK62"/>
<sequence length="254" mass="29572">MIETSSLLEQQRRETKRFIQLLHYPLFLFLLFIVIVVILNVYLLPRFSSLYASVGQTSTGIISIISSILHQLPFMLLIILGISFAIFSTAVLILRKLDPHEKWSTLAKLPGIGYYVKHYHSYVFSREASYLLKGGMSIQAMLTTFMSQPYRELYHDMAHFMADELRRGQSIYATVLQFPYFTEELKRITQHGESNGQLEDEWQFYSRYCLASIEEKTLRLFSFIQPTIFLFLGVAIIGTYLIILFPMFNLMQSL</sequence>
<keyword evidence="5 7" id="KW-1133">Transmembrane helix</keyword>
<protein>
    <recommendedName>
        <fullName evidence="8">Type II secretion system protein GspF domain-containing protein</fullName>
    </recommendedName>
</protein>
<dbReference type="PRINTS" id="PR00812">
    <property type="entry name" value="BCTERIALGSPF"/>
</dbReference>
<evidence type="ECO:0000256" key="3">
    <source>
        <dbReference type="ARBA" id="ARBA00022475"/>
    </source>
</evidence>
<evidence type="ECO:0000259" key="8">
    <source>
        <dbReference type="Pfam" id="PF00482"/>
    </source>
</evidence>
<dbReference type="PANTHER" id="PTHR30012:SF0">
    <property type="entry name" value="TYPE II SECRETION SYSTEM PROTEIN F-RELATED"/>
    <property type="match status" value="1"/>
</dbReference>
<dbReference type="Pfam" id="PF00482">
    <property type="entry name" value="T2SSF"/>
    <property type="match status" value="1"/>
</dbReference>
<dbReference type="STRING" id="889306.KP78_33520"/>
<dbReference type="GO" id="GO:0005886">
    <property type="term" value="C:plasma membrane"/>
    <property type="evidence" value="ECO:0007669"/>
    <property type="project" value="UniProtKB-SubCell"/>
</dbReference>
<dbReference type="PANTHER" id="PTHR30012">
    <property type="entry name" value="GENERAL SECRETION PATHWAY PROTEIN"/>
    <property type="match status" value="1"/>
</dbReference>
<reference evidence="9 10" key="1">
    <citation type="submission" date="2015-01" db="EMBL/GenBank/DDBJ databases">
        <title>Genome sequencing of Jeotgalibacillus soli.</title>
        <authorList>
            <person name="Goh K.M."/>
            <person name="Chan K.-G."/>
            <person name="Yaakop A.S."/>
            <person name="Ee R."/>
            <person name="Gan H.M."/>
            <person name="Chan C.S."/>
        </authorList>
    </citation>
    <scope>NUCLEOTIDE SEQUENCE [LARGE SCALE GENOMIC DNA]</scope>
    <source>
        <strain evidence="9 10">P9</strain>
    </source>
</reference>
<evidence type="ECO:0000256" key="1">
    <source>
        <dbReference type="ARBA" id="ARBA00004651"/>
    </source>
</evidence>
<dbReference type="Proteomes" id="UP000031938">
    <property type="component" value="Unassembled WGS sequence"/>
</dbReference>
<feature type="transmembrane region" description="Helical" evidence="7">
    <location>
        <begin position="74"/>
        <end position="94"/>
    </location>
</feature>
<evidence type="ECO:0000256" key="5">
    <source>
        <dbReference type="ARBA" id="ARBA00022989"/>
    </source>
</evidence>
<organism evidence="9 10">
    <name type="scientific">Jeotgalibacillus soli</name>
    <dbReference type="NCBI Taxonomy" id="889306"/>
    <lineage>
        <taxon>Bacteria</taxon>
        <taxon>Bacillati</taxon>
        <taxon>Bacillota</taxon>
        <taxon>Bacilli</taxon>
        <taxon>Bacillales</taxon>
        <taxon>Caryophanaceae</taxon>
        <taxon>Jeotgalibacillus</taxon>
    </lineage>
</organism>
<feature type="domain" description="Type II secretion system protein GspF" evidence="8">
    <location>
        <begin position="124"/>
        <end position="246"/>
    </location>
</feature>
<keyword evidence="6 7" id="KW-0472">Membrane</keyword>
<evidence type="ECO:0000313" key="10">
    <source>
        <dbReference type="Proteomes" id="UP000031938"/>
    </source>
</evidence>
<feature type="transmembrane region" description="Helical" evidence="7">
    <location>
        <begin position="228"/>
        <end position="248"/>
    </location>
</feature>
<evidence type="ECO:0000256" key="2">
    <source>
        <dbReference type="ARBA" id="ARBA00005745"/>
    </source>
</evidence>
<dbReference type="InterPro" id="IPR003004">
    <property type="entry name" value="GspF/PilC"/>
</dbReference>
<keyword evidence="10" id="KW-1185">Reference proteome</keyword>
<comment type="caution">
    <text evidence="9">The sequence shown here is derived from an EMBL/GenBank/DDBJ whole genome shotgun (WGS) entry which is preliminary data.</text>
</comment>
<evidence type="ECO:0000256" key="4">
    <source>
        <dbReference type="ARBA" id="ARBA00022692"/>
    </source>
</evidence>
<dbReference type="InterPro" id="IPR018076">
    <property type="entry name" value="T2SS_GspF_dom"/>
</dbReference>
<dbReference type="EMBL" id="JXRP01000019">
    <property type="protein sequence ID" value="KIL44388.1"/>
    <property type="molecule type" value="Genomic_DNA"/>
</dbReference>
<dbReference type="PATRIC" id="fig|889306.3.peg.3369"/>
<proteinExistence type="inferred from homology"/>
<evidence type="ECO:0000313" key="9">
    <source>
        <dbReference type="EMBL" id="KIL44388.1"/>
    </source>
</evidence>
<gene>
    <name evidence="9" type="ORF">KP78_33520</name>
</gene>
<evidence type="ECO:0000256" key="7">
    <source>
        <dbReference type="SAM" id="Phobius"/>
    </source>
</evidence>
<name>A0A0C2VK62_9BACL</name>
<feature type="transmembrane region" description="Helical" evidence="7">
    <location>
        <begin position="21"/>
        <end position="43"/>
    </location>
</feature>
<comment type="similarity">
    <text evidence="2">Belongs to the GSP F family.</text>
</comment>
<comment type="subcellular location">
    <subcellularLocation>
        <location evidence="1">Cell membrane</location>
        <topology evidence="1">Multi-pass membrane protein</topology>
    </subcellularLocation>
</comment>
<keyword evidence="3" id="KW-1003">Cell membrane</keyword>
<accession>A0A0C2VK62</accession>